<evidence type="ECO:0000313" key="3">
    <source>
        <dbReference type="Proteomes" id="UP000292580"/>
    </source>
</evidence>
<evidence type="ECO:0000313" key="2">
    <source>
        <dbReference type="EMBL" id="TAJ43903.1"/>
    </source>
</evidence>
<dbReference type="InterPro" id="IPR036105">
    <property type="entry name" value="DiNase_FeMo-co_biosyn_sf"/>
</dbReference>
<accession>A0A483CXD5</accession>
<dbReference type="Gene3D" id="3.30.420.130">
    <property type="entry name" value="Dinitrogenase iron-molybdenum cofactor biosynthesis domain"/>
    <property type="match status" value="1"/>
</dbReference>
<dbReference type="EMBL" id="PGCL01000003">
    <property type="protein sequence ID" value="TAJ43903.1"/>
    <property type="molecule type" value="Genomic_DNA"/>
</dbReference>
<keyword evidence="3" id="KW-1185">Reference proteome</keyword>
<dbReference type="SUPFAM" id="SSF53146">
    <property type="entry name" value="Nitrogenase accessory factor-like"/>
    <property type="match status" value="1"/>
</dbReference>
<dbReference type="Proteomes" id="UP000292580">
    <property type="component" value="Unassembled WGS sequence"/>
</dbReference>
<dbReference type="InterPro" id="IPR003731">
    <property type="entry name" value="Di-Nase_FeMo-co_biosynth"/>
</dbReference>
<dbReference type="PANTHER" id="PTHR42983:SF1">
    <property type="entry name" value="IRON-MOLYBDENUM PROTEIN"/>
    <property type="match status" value="1"/>
</dbReference>
<reference evidence="2 3" key="1">
    <citation type="submission" date="2017-11" db="EMBL/GenBank/DDBJ databases">
        <title>Isolation and Characterization of Methanofollis Species from Methane Seep Offshore SW Taiwan.</title>
        <authorList>
            <person name="Teng N.-H."/>
            <person name="Lai M.-C."/>
            <person name="Chen S.-C."/>
        </authorList>
    </citation>
    <scope>NUCLEOTIDE SEQUENCE [LARGE SCALE GENOMIC DNA]</scope>
    <source>
        <strain evidence="2 3">FWC-SCC2</strain>
    </source>
</reference>
<organism evidence="2 3">
    <name type="scientific">Methanofollis fontis</name>
    <dbReference type="NCBI Taxonomy" id="2052832"/>
    <lineage>
        <taxon>Archaea</taxon>
        <taxon>Methanobacteriati</taxon>
        <taxon>Methanobacteriota</taxon>
        <taxon>Stenosarchaea group</taxon>
        <taxon>Methanomicrobia</taxon>
        <taxon>Methanomicrobiales</taxon>
        <taxon>Methanomicrobiaceae</taxon>
        <taxon>Methanofollis</taxon>
    </lineage>
</organism>
<evidence type="ECO:0000259" key="1">
    <source>
        <dbReference type="Pfam" id="PF02579"/>
    </source>
</evidence>
<dbReference type="RefSeq" id="WP_130646961.1">
    <property type="nucleotide sequence ID" value="NZ_PGCL01000003.1"/>
</dbReference>
<gene>
    <name evidence="2" type="ORF">CUJ86_07530</name>
</gene>
<proteinExistence type="predicted"/>
<comment type="caution">
    <text evidence="2">The sequence shown here is derived from an EMBL/GenBank/DDBJ whole genome shotgun (WGS) entry which is preliminary data.</text>
</comment>
<name>A0A483CXD5_9EURY</name>
<dbReference type="PANTHER" id="PTHR42983">
    <property type="entry name" value="DINITROGENASE IRON-MOLYBDENUM COFACTOR PROTEIN-RELATED"/>
    <property type="match status" value="1"/>
</dbReference>
<sequence length="110" mass="11078">MKICITAKGNDINSPAEDRFGRAPVFLIVDDESGAVTPIVNDNAGGAGGVGVRSAQIMVEQGVSVVITGQVGGNANSALKGAGIEVYTFRGGTANEALAAFKAGTLTRIL</sequence>
<dbReference type="Pfam" id="PF02579">
    <property type="entry name" value="Nitro_FeMo-Co"/>
    <property type="match status" value="1"/>
</dbReference>
<feature type="domain" description="Dinitrogenase iron-molybdenum cofactor biosynthesis" evidence="1">
    <location>
        <begin position="14"/>
        <end position="102"/>
    </location>
</feature>
<dbReference type="OrthoDB" id="25911at2157"/>
<dbReference type="AlphaFoldDB" id="A0A483CXD5"/>
<protein>
    <submittedName>
        <fullName evidence="2">Dinitrogenase iron-molybdenum cofactor biosynthesis protein</fullName>
    </submittedName>
</protein>